<feature type="region of interest" description="Disordered" evidence="2">
    <location>
        <begin position="176"/>
        <end position="220"/>
    </location>
</feature>
<dbReference type="EMBL" id="DS268524">
    <property type="protein sequence ID" value="EFO85413.1"/>
    <property type="molecule type" value="Genomic_DNA"/>
</dbReference>
<feature type="region of interest" description="Disordered" evidence="2">
    <location>
        <begin position="528"/>
        <end position="690"/>
    </location>
</feature>
<feature type="compositionally biased region" description="Basic and acidic residues" evidence="2">
    <location>
        <begin position="138"/>
        <end position="147"/>
    </location>
</feature>
<gene>
    <name evidence="3" type="ORF">CRE_23648</name>
</gene>
<sequence>MSFYPTSSTVPAVNRLTAVKQKQSTMSITSTGQELAGISAPTLVAAAQPTPAAVDQSASAAAAESIRMEKQMNKGNYADVKFIIQLVKGKTKYFFSEFEGVFQFQKYYLRLDMIKRVTGRVYPKVTKQVSISNAPNMKETEKTETNRDNNLPGSKLARSTQLVAKIAAAKIQDITTGSSSGPTASCSSGVLTQTVSSNTGKTRNVEAREDDQDASNKKRSTSPVFFQTCATRDLDGPCGRYLVPISTENYIAAKSKEKKVKQAGSTIAPMSLRNSIAKSSDNLPGSSRKSQDSIVFRNSAFYAVDDPLFYCPMSETALEAMLEKSNESNEDEVVRCDEESSFYKPKMDVPQSSQLTLPTSTTTKMVMEPDASGWMEEAELMQTLAIQKHLKVEKKTYQATSSTFTSKHQVEILYVETKAPSEKIQKINLERQSQEKDVVAISNGFEQERLTPPPTEQNATTPLAECQSEEVIPDIGSPQEISTEVFNQYLQELLSLAENSEEQAEILIGEVKRFEERRGLRLRQVHECTESPVSGRSTAPVGSGALHEVESVEEFDLSDEELILDEESDEDSDGESGKDSRDDSGERYEEETVEDSGEEKEEEIDEDGDADDEFEEDVKENKLLVQMMQSLDLKPKRDGDEKKYWVGKASDGGKMSKNEKSEDHETKVDKANEEQVEDEDEYENNETTDEKTDVARDDYLATNIMQRAKRLRYFLIKKSNYMNEMSKLGPLDKERAEKVWEQTQHIEEPAFEIISRALYLTKEKPIFHLGFFQELVDAAVRHFNIYGVTIVDKYQSEKRELLAKDQLAEQ</sequence>
<feature type="region of interest" description="Disordered" evidence="2">
    <location>
        <begin position="132"/>
        <end position="154"/>
    </location>
</feature>
<feature type="compositionally biased region" description="Acidic residues" evidence="2">
    <location>
        <begin position="588"/>
        <end position="618"/>
    </location>
</feature>
<reference evidence="3" key="1">
    <citation type="submission" date="2007-07" db="EMBL/GenBank/DDBJ databases">
        <title>PCAP assembly of the Caenorhabditis remanei genome.</title>
        <authorList>
            <consortium name="The Caenorhabditis remanei Sequencing Consortium"/>
            <person name="Wilson R.K."/>
        </authorList>
    </citation>
    <scope>NUCLEOTIDE SEQUENCE [LARGE SCALE GENOMIC DNA]</scope>
    <source>
        <strain evidence="3">PB4641</strain>
    </source>
</reference>
<feature type="compositionally biased region" description="Acidic residues" evidence="2">
    <location>
        <begin position="551"/>
        <end position="574"/>
    </location>
</feature>
<protein>
    <submittedName>
        <fullName evidence="3">Uncharacterized protein</fullName>
    </submittedName>
</protein>
<evidence type="ECO:0000256" key="1">
    <source>
        <dbReference type="SAM" id="Coils"/>
    </source>
</evidence>
<keyword evidence="1" id="KW-0175">Coiled coil</keyword>
<feature type="coiled-coil region" evidence="1">
    <location>
        <begin position="490"/>
        <end position="517"/>
    </location>
</feature>
<dbReference type="AlphaFoldDB" id="E3N4A0"/>
<feature type="compositionally biased region" description="Basic and acidic residues" evidence="2">
    <location>
        <begin position="654"/>
        <end position="673"/>
    </location>
</feature>
<keyword evidence="4" id="KW-1185">Reference proteome</keyword>
<feature type="compositionally biased region" description="Low complexity" evidence="2">
    <location>
        <begin position="176"/>
        <end position="189"/>
    </location>
</feature>
<feature type="compositionally biased region" description="Basic and acidic residues" evidence="2">
    <location>
        <begin position="633"/>
        <end position="644"/>
    </location>
</feature>
<dbReference type="Proteomes" id="UP000008281">
    <property type="component" value="Unassembled WGS sequence"/>
</dbReference>
<feature type="compositionally biased region" description="Acidic residues" evidence="2">
    <location>
        <begin position="674"/>
        <end position="687"/>
    </location>
</feature>
<dbReference type="HOGENOM" id="CLU_348248_0_0_1"/>
<evidence type="ECO:0000256" key="2">
    <source>
        <dbReference type="SAM" id="MobiDB-lite"/>
    </source>
</evidence>
<dbReference type="InParanoid" id="E3N4A0"/>
<name>E3N4A0_CAERE</name>
<evidence type="ECO:0000313" key="4">
    <source>
        <dbReference type="Proteomes" id="UP000008281"/>
    </source>
</evidence>
<feature type="compositionally biased region" description="Basic and acidic residues" evidence="2">
    <location>
        <begin position="575"/>
        <end position="587"/>
    </location>
</feature>
<evidence type="ECO:0000313" key="3">
    <source>
        <dbReference type="EMBL" id="EFO85413.1"/>
    </source>
</evidence>
<proteinExistence type="predicted"/>
<accession>E3N4A0</accession>
<feature type="compositionally biased region" description="Polar residues" evidence="2">
    <location>
        <begin position="190"/>
        <end position="202"/>
    </location>
</feature>
<organism evidence="4">
    <name type="scientific">Caenorhabditis remanei</name>
    <name type="common">Caenorhabditis vulgaris</name>
    <dbReference type="NCBI Taxonomy" id="31234"/>
    <lineage>
        <taxon>Eukaryota</taxon>
        <taxon>Metazoa</taxon>
        <taxon>Ecdysozoa</taxon>
        <taxon>Nematoda</taxon>
        <taxon>Chromadorea</taxon>
        <taxon>Rhabditida</taxon>
        <taxon>Rhabditina</taxon>
        <taxon>Rhabditomorpha</taxon>
        <taxon>Rhabditoidea</taxon>
        <taxon>Rhabditidae</taxon>
        <taxon>Peloderinae</taxon>
        <taxon>Caenorhabditis</taxon>
    </lineage>
</organism>